<feature type="region of interest" description="Disordered" evidence="6">
    <location>
        <begin position="249"/>
        <end position="272"/>
    </location>
</feature>
<dbReference type="GO" id="GO:1990817">
    <property type="term" value="F:poly(A) RNA polymerase activity"/>
    <property type="evidence" value="ECO:0007669"/>
    <property type="project" value="UniProtKB-EC"/>
</dbReference>
<feature type="compositionally biased region" description="Polar residues" evidence="6">
    <location>
        <begin position="795"/>
        <end position="804"/>
    </location>
</feature>
<dbReference type="PANTHER" id="PTHR12271:SF127">
    <property type="entry name" value="SPECKLE TARGETED PIP5K1A-REGULATED POLY(A) POLYMERASE"/>
    <property type="match status" value="1"/>
</dbReference>
<evidence type="ECO:0000313" key="8">
    <source>
        <dbReference type="Proteomes" id="UP000695026"/>
    </source>
</evidence>
<dbReference type="CTD" id="64852"/>
<dbReference type="Pfam" id="PF00076">
    <property type="entry name" value="RRM_1"/>
    <property type="match status" value="1"/>
</dbReference>
<sequence length="804" mass="89867">MEMEGAGTLGDVDSLPRGGFRCRLCHVTVANQPSLDDHLRGKKHQRLENLRSVRQSQELRSVFVSGFHKGTTALELSDYFQTYGKVVNVVMDKDKTYEDHQRKAEGVYAIVELQDEEILQKVLSQPQHSLGGQRLRVKPREKKDFKYTPPRKQGSARREQLSPEKLAQNLCQVEDVDAQMSLVVQLFEFSESEQRLRDLLVKLFQEVFSEFFPESAILPFGSSVNGFCVSGCDLDLFLDLEKTKSFQASAKGADKPQAEEEASPETESRSEDSILTDIDLVTATVPEVLELVATVLQKCVPGVHNVQVVSTARRPVVKFCHKESGLRGDISINNKLALCNTRFLQFCTEADERVRPLVYAVRYWAKQQALAGNPFGGGPLLNNYALTLLVLFFLQTRSLPVLPTVAHLKDLSDDGELTLVDGWDCTFPKDPALLKPSGNPESRCSLLAEFFHVFESCSFSGCVISLREGQSLPLSDFLLSEAGRKFKVGPINLQDPFELSHNVAANVNEKTALRFQRCCHDAAKYCRSLQYQRKSSKGKIWGLVRLFQPGGPQAAERLVISLPLTPAAQSLWSHKELYQSRDFHQLWFRRVCAGISFVLEHVLKCSCLEKPQGLGEEREAAGSDPEEEQLKTKTEQLSVGSKRPLDVDDEGACSPPPKKSRPDSSLPTTESVTWNCAVWHHVWLGRRRIRRQFCSPEPDPKQTADPLELEAKVSEAISQQDGETRSVDPLFRFAVCARSGDGGSADQDTHISLSFTPGPEQVAVFQDFFHFLQGFLPRMVEQHLTSKPSDLRTPEGNSSQGDSI</sequence>
<evidence type="ECO:0000313" key="9">
    <source>
        <dbReference type="RefSeq" id="XP_025030604.1"/>
    </source>
</evidence>
<dbReference type="GO" id="GO:0003723">
    <property type="term" value="F:RNA binding"/>
    <property type="evidence" value="ECO:0007669"/>
    <property type="project" value="UniProtKB-UniRule"/>
</dbReference>
<dbReference type="SUPFAM" id="SSF81631">
    <property type="entry name" value="PAP/OAS1 substrate-binding domain"/>
    <property type="match status" value="1"/>
</dbReference>
<dbReference type="AlphaFoldDB" id="A0A9F5MY47"/>
<dbReference type="InterPro" id="IPR034388">
    <property type="entry name" value="Star-PAP_RRM"/>
</dbReference>
<dbReference type="SMART" id="SM00360">
    <property type="entry name" value="RRM"/>
    <property type="match status" value="1"/>
</dbReference>
<gene>
    <name evidence="9" type="primary">TUT1</name>
</gene>
<evidence type="ECO:0000256" key="2">
    <source>
        <dbReference type="ARBA" id="ARBA00012388"/>
    </source>
</evidence>
<dbReference type="InterPro" id="IPR054708">
    <property type="entry name" value="MTPAP-like_central"/>
</dbReference>
<dbReference type="Pfam" id="PF22600">
    <property type="entry name" value="MTPAP-like_central"/>
    <property type="match status" value="1"/>
</dbReference>
<evidence type="ECO:0000256" key="1">
    <source>
        <dbReference type="ARBA" id="ARBA00008593"/>
    </source>
</evidence>
<dbReference type="SMART" id="SM00451">
    <property type="entry name" value="ZnF_U1"/>
    <property type="match status" value="1"/>
</dbReference>
<protein>
    <recommendedName>
        <fullName evidence="2">polynucleotide adenylyltransferase</fullName>
        <ecNumber evidence="2">2.7.7.19</ecNumber>
    </recommendedName>
</protein>
<dbReference type="EC" id="2.7.7.19" evidence="2"/>
<dbReference type="Gene3D" id="3.30.70.330">
    <property type="match status" value="1"/>
</dbReference>
<dbReference type="PANTHER" id="PTHR12271">
    <property type="entry name" value="POLY A POLYMERASE CID PAP -RELATED"/>
    <property type="match status" value="1"/>
</dbReference>
<dbReference type="GO" id="GO:0006397">
    <property type="term" value="P:mRNA processing"/>
    <property type="evidence" value="ECO:0007669"/>
    <property type="project" value="UniProtKB-KW"/>
</dbReference>
<keyword evidence="5" id="KW-0694">RNA-binding</keyword>
<dbReference type="Gene3D" id="1.10.1410.10">
    <property type="match status" value="1"/>
</dbReference>
<feature type="domain" description="RRM" evidence="7">
    <location>
        <begin position="60"/>
        <end position="142"/>
    </location>
</feature>
<dbReference type="InterPro" id="IPR003604">
    <property type="entry name" value="Matrin/U1-like-C_Znf_C2H2"/>
</dbReference>
<evidence type="ECO:0000256" key="4">
    <source>
        <dbReference type="ARBA" id="ARBA00048830"/>
    </source>
</evidence>
<dbReference type="InterPro" id="IPR043519">
    <property type="entry name" value="NT_sf"/>
</dbReference>
<dbReference type="OrthoDB" id="2274644at2759"/>
<evidence type="ECO:0000259" key="7">
    <source>
        <dbReference type="PROSITE" id="PS50102"/>
    </source>
</evidence>
<keyword evidence="8" id="KW-1185">Reference proteome</keyword>
<dbReference type="GO" id="GO:0050265">
    <property type="term" value="F:RNA uridylyltransferase activity"/>
    <property type="evidence" value="ECO:0007669"/>
    <property type="project" value="UniProtKB-EC"/>
</dbReference>
<feature type="region of interest" description="Disordered" evidence="6">
    <location>
        <begin position="141"/>
        <end position="161"/>
    </location>
</feature>
<feature type="region of interest" description="Disordered" evidence="6">
    <location>
        <begin position="785"/>
        <end position="804"/>
    </location>
</feature>
<reference evidence="9" key="1">
    <citation type="submission" date="2025-08" db="UniProtKB">
        <authorList>
            <consortium name="RefSeq"/>
        </authorList>
    </citation>
    <scope>IDENTIFICATION</scope>
    <source>
        <tissue evidence="9">Liver</tissue>
    </source>
</reference>
<evidence type="ECO:0000256" key="6">
    <source>
        <dbReference type="SAM" id="MobiDB-lite"/>
    </source>
</evidence>
<dbReference type="SUPFAM" id="SSF54928">
    <property type="entry name" value="RNA-binding domain, RBD"/>
    <property type="match status" value="1"/>
</dbReference>
<dbReference type="GO" id="GO:0008270">
    <property type="term" value="F:zinc ion binding"/>
    <property type="evidence" value="ECO:0007669"/>
    <property type="project" value="UniProtKB-KW"/>
</dbReference>
<dbReference type="CDD" id="cd05402">
    <property type="entry name" value="NT_PAP_TUTase"/>
    <property type="match status" value="1"/>
</dbReference>
<dbReference type="InterPro" id="IPR012677">
    <property type="entry name" value="Nucleotide-bd_a/b_plait_sf"/>
</dbReference>
<dbReference type="GO" id="GO:0005524">
    <property type="term" value="F:ATP binding"/>
    <property type="evidence" value="ECO:0007669"/>
    <property type="project" value="UniProtKB-KW"/>
</dbReference>
<dbReference type="GO" id="GO:0016607">
    <property type="term" value="C:nuclear speck"/>
    <property type="evidence" value="ECO:0007669"/>
    <property type="project" value="UniProtKB-SubCell"/>
</dbReference>
<dbReference type="Gene3D" id="3.30.460.10">
    <property type="entry name" value="Beta Polymerase, domain 2"/>
    <property type="match status" value="1"/>
</dbReference>
<dbReference type="SUPFAM" id="SSF81301">
    <property type="entry name" value="Nucleotidyltransferase"/>
    <property type="match status" value="1"/>
</dbReference>
<feature type="region of interest" description="Disordered" evidence="6">
    <location>
        <begin position="616"/>
        <end position="669"/>
    </location>
</feature>
<dbReference type="InterPro" id="IPR000504">
    <property type="entry name" value="RRM_dom"/>
</dbReference>
<dbReference type="Gene3D" id="3.30.160.60">
    <property type="entry name" value="Classic Zinc Finger"/>
    <property type="match status" value="1"/>
</dbReference>
<name>A0A9F5MY47_PYTBI</name>
<dbReference type="Pfam" id="PF12874">
    <property type="entry name" value="zf-met"/>
    <property type="match status" value="1"/>
</dbReference>
<comment type="similarity">
    <text evidence="1">Belongs to the DNA polymerase type-B-like family.</text>
</comment>
<organism evidence="8 9">
    <name type="scientific">Python bivittatus</name>
    <name type="common">Burmese python</name>
    <name type="synonym">Python molurus bivittatus</name>
    <dbReference type="NCBI Taxonomy" id="176946"/>
    <lineage>
        <taxon>Eukaryota</taxon>
        <taxon>Metazoa</taxon>
        <taxon>Chordata</taxon>
        <taxon>Craniata</taxon>
        <taxon>Vertebrata</taxon>
        <taxon>Euteleostomi</taxon>
        <taxon>Lepidosauria</taxon>
        <taxon>Squamata</taxon>
        <taxon>Bifurcata</taxon>
        <taxon>Unidentata</taxon>
        <taxon>Episquamata</taxon>
        <taxon>Toxicofera</taxon>
        <taxon>Serpentes</taxon>
        <taxon>Henophidia</taxon>
        <taxon>Pythonidae</taxon>
        <taxon>Python</taxon>
    </lineage>
</organism>
<dbReference type="RefSeq" id="XP_025030604.1">
    <property type="nucleotide sequence ID" value="XM_025174836.1"/>
</dbReference>
<proteinExistence type="inferred from homology"/>
<dbReference type="OMA" id="QDWAMQG"/>
<dbReference type="CDD" id="cd12279">
    <property type="entry name" value="RRM_TUT1"/>
    <property type="match status" value="1"/>
</dbReference>
<evidence type="ECO:0000256" key="3">
    <source>
        <dbReference type="ARBA" id="ARBA00023211"/>
    </source>
</evidence>
<keyword evidence="3" id="KW-0464">Manganese</keyword>
<dbReference type="GeneID" id="103059700"/>
<dbReference type="PROSITE" id="PS50102">
    <property type="entry name" value="RRM"/>
    <property type="match status" value="1"/>
</dbReference>
<dbReference type="Proteomes" id="UP000695026">
    <property type="component" value="Unplaced"/>
</dbReference>
<dbReference type="GO" id="GO:0005730">
    <property type="term" value="C:nucleolus"/>
    <property type="evidence" value="ECO:0007669"/>
    <property type="project" value="UniProtKB-SubCell"/>
</dbReference>
<dbReference type="InterPro" id="IPR013087">
    <property type="entry name" value="Znf_C2H2_type"/>
</dbReference>
<dbReference type="PROSITE" id="PS00028">
    <property type="entry name" value="ZINC_FINGER_C2H2_1"/>
    <property type="match status" value="1"/>
</dbReference>
<dbReference type="GO" id="GO:0031123">
    <property type="term" value="P:RNA 3'-end processing"/>
    <property type="evidence" value="ECO:0007669"/>
    <property type="project" value="TreeGrafter"/>
</dbReference>
<comment type="catalytic activity">
    <reaction evidence="4">
        <text>RNA(n) + ATP = RNA(n)-3'-adenine ribonucleotide + diphosphate</text>
        <dbReference type="Rhea" id="RHEA:11332"/>
        <dbReference type="Rhea" id="RHEA-COMP:14527"/>
        <dbReference type="Rhea" id="RHEA-COMP:17347"/>
        <dbReference type="ChEBI" id="CHEBI:30616"/>
        <dbReference type="ChEBI" id="CHEBI:33019"/>
        <dbReference type="ChEBI" id="CHEBI:140395"/>
        <dbReference type="ChEBI" id="CHEBI:173115"/>
        <dbReference type="EC" id="2.7.7.19"/>
    </reaction>
</comment>
<evidence type="ECO:0000256" key="5">
    <source>
        <dbReference type="PROSITE-ProRule" id="PRU00176"/>
    </source>
</evidence>
<dbReference type="InterPro" id="IPR035979">
    <property type="entry name" value="RBD_domain_sf"/>
</dbReference>
<accession>A0A9F5MY47</accession>